<dbReference type="Pfam" id="PF19882">
    <property type="entry name" value="DUF6355"/>
    <property type="match status" value="1"/>
</dbReference>
<feature type="chain" id="PRO_5047337487" evidence="1">
    <location>
        <begin position="22"/>
        <end position="122"/>
    </location>
</feature>
<gene>
    <name evidence="2" type="ORF">SK803_15920</name>
</gene>
<evidence type="ECO:0000313" key="2">
    <source>
        <dbReference type="EMBL" id="MDX8031713.1"/>
    </source>
</evidence>
<dbReference type="InterPro" id="IPR045935">
    <property type="entry name" value="DUF6355"/>
</dbReference>
<accession>A0ABU4T0M4</accession>
<name>A0ABU4T0M4_9PSEU</name>
<proteinExistence type="predicted"/>
<reference evidence="2 3" key="1">
    <citation type="submission" date="2023-11" db="EMBL/GenBank/DDBJ databases">
        <title>Lentzea sokolovensis, sp. nov., Lentzea kristufkii, sp. nov., and Lentzea miocenensis, sp. nov., rare actinobacteria from Sokolov Coal Basin, Miocene lacustrine sediment, Czech Republic.</title>
        <authorList>
            <person name="Lara A."/>
            <person name="Kotroba L."/>
            <person name="Nouioui I."/>
            <person name="Neumann-Schaal M."/>
            <person name="Mast Y."/>
            <person name="Chronakova A."/>
        </authorList>
    </citation>
    <scope>NUCLEOTIDE SEQUENCE [LARGE SCALE GENOMIC DNA]</scope>
    <source>
        <strain evidence="2 3">BCCO 10_0856</strain>
    </source>
</reference>
<organism evidence="2 3">
    <name type="scientific">Lentzea miocenica</name>
    <dbReference type="NCBI Taxonomy" id="3095431"/>
    <lineage>
        <taxon>Bacteria</taxon>
        <taxon>Bacillati</taxon>
        <taxon>Actinomycetota</taxon>
        <taxon>Actinomycetes</taxon>
        <taxon>Pseudonocardiales</taxon>
        <taxon>Pseudonocardiaceae</taxon>
        <taxon>Lentzea</taxon>
    </lineage>
</organism>
<dbReference type="RefSeq" id="WP_319966769.1">
    <property type="nucleotide sequence ID" value="NZ_JAXAVW010000012.1"/>
</dbReference>
<keyword evidence="3" id="KW-1185">Reference proteome</keyword>
<evidence type="ECO:0000313" key="3">
    <source>
        <dbReference type="Proteomes" id="UP001285521"/>
    </source>
</evidence>
<keyword evidence="1" id="KW-0732">Signal</keyword>
<feature type="signal peptide" evidence="1">
    <location>
        <begin position="1"/>
        <end position="21"/>
    </location>
</feature>
<protein>
    <submittedName>
        <fullName evidence="2">DUF6355 family natural product biosynthesis protein</fullName>
    </submittedName>
</protein>
<evidence type="ECO:0000256" key="1">
    <source>
        <dbReference type="SAM" id="SignalP"/>
    </source>
</evidence>
<sequence>MNRRLASMLSAAAMFAAAAIADPQEADASAKIMPPPGCGFVPLPQPVGELTARYFHCGDSFILIKFHWSGGNTGTACESPWSQHPFFRSGGQVVVNAYYVPTPPNLIGPPGNQMCSVSQPRV</sequence>
<comment type="caution">
    <text evidence="2">The sequence shown here is derived from an EMBL/GenBank/DDBJ whole genome shotgun (WGS) entry which is preliminary data.</text>
</comment>
<dbReference type="Proteomes" id="UP001285521">
    <property type="component" value="Unassembled WGS sequence"/>
</dbReference>
<dbReference type="EMBL" id="JAXAVW010000012">
    <property type="protein sequence ID" value="MDX8031713.1"/>
    <property type="molecule type" value="Genomic_DNA"/>
</dbReference>